<dbReference type="PANTHER" id="PTHR11879:SF20">
    <property type="entry name" value="ASPARTATE AMINOTRANSFERASE"/>
    <property type="match status" value="1"/>
</dbReference>
<dbReference type="FunFam" id="3.90.1150.10:FF:000001">
    <property type="entry name" value="Aspartate aminotransferase"/>
    <property type="match status" value="1"/>
</dbReference>
<comment type="caution">
    <text evidence="10">The sequence shown here is derived from an EMBL/GenBank/DDBJ whole genome shotgun (WGS) entry which is preliminary data.</text>
</comment>
<dbReference type="Proteomes" id="UP001174694">
    <property type="component" value="Unassembled WGS sequence"/>
</dbReference>
<comment type="miscellaneous">
    <text evidence="7">In eukaryotes there are cytoplasmic, mitochondrial and chloroplastic isozymes.</text>
</comment>
<evidence type="ECO:0000256" key="6">
    <source>
        <dbReference type="ARBA" id="ARBA00022898"/>
    </source>
</evidence>
<evidence type="ECO:0000256" key="8">
    <source>
        <dbReference type="SAM" id="Coils"/>
    </source>
</evidence>
<dbReference type="PRINTS" id="PR00799">
    <property type="entry name" value="TRANSAMINASE"/>
</dbReference>
<dbReference type="InterPro" id="IPR000796">
    <property type="entry name" value="Asp_trans"/>
</dbReference>
<keyword evidence="11" id="KW-1185">Reference proteome</keyword>
<keyword evidence="4 7" id="KW-0032">Aminotransferase</keyword>
<feature type="coiled-coil region" evidence="8">
    <location>
        <begin position="313"/>
        <end position="340"/>
    </location>
</feature>
<dbReference type="PANTHER" id="PTHR11879">
    <property type="entry name" value="ASPARTATE AMINOTRANSFERASE"/>
    <property type="match status" value="1"/>
</dbReference>
<evidence type="ECO:0000256" key="7">
    <source>
        <dbReference type="RuleBase" id="RU000480"/>
    </source>
</evidence>
<evidence type="ECO:0000256" key="5">
    <source>
        <dbReference type="ARBA" id="ARBA00022679"/>
    </source>
</evidence>
<dbReference type="FunFam" id="3.40.640.10:FF:000066">
    <property type="entry name" value="Aspartate aminotransferase"/>
    <property type="match status" value="1"/>
</dbReference>
<proteinExistence type="inferred from homology"/>
<organism evidence="10 11">
    <name type="scientific">Pleurostoma richardsiae</name>
    <dbReference type="NCBI Taxonomy" id="41990"/>
    <lineage>
        <taxon>Eukaryota</taxon>
        <taxon>Fungi</taxon>
        <taxon>Dikarya</taxon>
        <taxon>Ascomycota</taxon>
        <taxon>Pezizomycotina</taxon>
        <taxon>Sordariomycetes</taxon>
        <taxon>Sordariomycetidae</taxon>
        <taxon>Calosphaeriales</taxon>
        <taxon>Pleurostomataceae</taxon>
        <taxon>Pleurostoma</taxon>
    </lineage>
</organism>
<comment type="catalytic activity">
    <reaction evidence="7">
        <text>L-aspartate + 2-oxoglutarate = oxaloacetate + L-glutamate</text>
        <dbReference type="Rhea" id="RHEA:21824"/>
        <dbReference type="ChEBI" id="CHEBI:16452"/>
        <dbReference type="ChEBI" id="CHEBI:16810"/>
        <dbReference type="ChEBI" id="CHEBI:29985"/>
        <dbReference type="ChEBI" id="CHEBI:29991"/>
        <dbReference type="EC" id="2.6.1.1"/>
    </reaction>
</comment>
<dbReference type="InterPro" id="IPR015422">
    <property type="entry name" value="PyrdxlP-dep_Trfase_small"/>
</dbReference>
<keyword evidence="8" id="KW-0175">Coiled coil</keyword>
<gene>
    <name evidence="10" type="ORF">NKR23_g4677</name>
</gene>
<dbReference type="InterPro" id="IPR015421">
    <property type="entry name" value="PyrdxlP-dep_Trfase_major"/>
</dbReference>
<dbReference type="EMBL" id="JANBVO010000011">
    <property type="protein sequence ID" value="KAJ9148951.1"/>
    <property type="molecule type" value="Genomic_DNA"/>
</dbReference>
<dbReference type="GO" id="GO:0030170">
    <property type="term" value="F:pyridoxal phosphate binding"/>
    <property type="evidence" value="ECO:0007669"/>
    <property type="project" value="InterPro"/>
</dbReference>
<dbReference type="EC" id="2.6.1.1" evidence="7"/>
<accession>A0AA38VS01</accession>
<evidence type="ECO:0000256" key="4">
    <source>
        <dbReference type="ARBA" id="ARBA00022576"/>
    </source>
</evidence>
<comment type="similarity">
    <text evidence="2">Belongs to the class-I pyridoxal-phosphate-dependent aminotransferase family.</text>
</comment>
<dbReference type="InterPro" id="IPR004838">
    <property type="entry name" value="NHTrfase_class1_PyrdxlP-BS"/>
</dbReference>
<evidence type="ECO:0000256" key="3">
    <source>
        <dbReference type="ARBA" id="ARBA00011738"/>
    </source>
</evidence>
<feature type="domain" description="Aminotransferase class I/classII large" evidence="9">
    <location>
        <begin position="36"/>
        <end position="401"/>
    </location>
</feature>
<dbReference type="Gene3D" id="3.90.1150.10">
    <property type="entry name" value="Aspartate Aminotransferase, domain 1"/>
    <property type="match status" value="1"/>
</dbReference>
<dbReference type="GO" id="GO:0006532">
    <property type="term" value="P:aspartate biosynthetic process"/>
    <property type="evidence" value="ECO:0007669"/>
    <property type="project" value="TreeGrafter"/>
</dbReference>
<dbReference type="CDD" id="cd00609">
    <property type="entry name" value="AAT_like"/>
    <property type="match status" value="1"/>
</dbReference>
<protein>
    <recommendedName>
        <fullName evidence="7">Aspartate aminotransferase</fullName>
        <ecNumber evidence="7">2.6.1.1</ecNumber>
    </recommendedName>
</protein>
<comment type="subunit">
    <text evidence="3 7">Homodimer.</text>
</comment>
<keyword evidence="6" id="KW-0663">Pyridoxal phosphate</keyword>
<reference evidence="10" key="1">
    <citation type="submission" date="2022-07" db="EMBL/GenBank/DDBJ databases">
        <title>Fungi with potential for degradation of polypropylene.</title>
        <authorList>
            <person name="Gostincar C."/>
        </authorList>
    </citation>
    <scope>NUCLEOTIDE SEQUENCE</scope>
    <source>
        <strain evidence="10">EXF-13308</strain>
    </source>
</reference>
<dbReference type="NCBIfam" id="NF006719">
    <property type="entry name" value="PRK09257.1"/>
    <property type="match status" value="1"/>
</dbReference>
<dbReference type="AlphaFoldDB" id="A0AA38VS01"/>
<evidence type="ECO:0000313" key="10">
    <source>
        <dbReference type="EMBL" id="KAJ9148951.1"/>
    </source>
</evidence>
<evidence type="ECO:0000256" key="1">
    <source>
        <dbReference type="ARBA" id="ARBA00001933"/>
    </source>
</evidence>
<evidence type="ECO:0000259" key="9">
    <source>
        <dbReference type="Pfam" id="PF00155"/>
    </source>
</evidence>
<sequence>MGSIVEHKSIFSDLEQIPYDEAYRVQQAFNQDPSPDKISLGAGVYRDENAQPWTLPSVKLAMTRIPDIHDYLLQSGFPPFLAAARELLFGELARDLSPRLASVQTIAGTGACHVGTELLVKKLRPKTVWIADPTWINHSLMWTVGAPEVAQKFYPYYDAKTKAFNFQGTMAALEGAEKGDVVILQACAHNPTGLDPSKEEWKAIAELCEKRGLILFFDCAYQGFASGDPDADAWAVRYFASRPNMELCIAQSFSKNMGLYGERIGAFHLLVADPAVVPAASAQLVRVIRSEVSCSVSFAARTVAAVLDDDELRKQWREDLKTMSNRMKSMREALRDELEKMGTPGRWEHITDQIGMFSYTGLSANQVEIIAKKHHIYMLSSGRIAIPGLNQSNISIVAAAIDDVVRHVKD</sequence>
<dbReference type="Gene3D" id="3.40.640.10">
    <property type="entry name" value="Type I PLP-dependent aspartate aminotransferase-like (Major domain)"/>
    <property type="match status" value="1"/>
</dbReference>
<dbReference type="SUPFAM" id="SSF53383">
    <property type="entry name" value="PLP-dependent transferases"/>
    <property type="match status" value="1"/>
</dbReference>
<dbReference type="PROSITE" id="PS00105">
    <property type="entry name" value="AA_TRANSFER_CLASS_1"/>
    <property type="match status" value="1"/>
</dbReference>
<dbReference type="InterPro" id="IPR015424">
    <property type="entry name" value="PyrdxlP-dep_Trfase"/>
</dbReference>
<comment type="cofactor">
    <cofactor evidence="1">
        <name>pyridoxal 5'-phosphate</name>
        <dbReference type="ChEBI" id="CHEBI:597326"/>
    </cofactor>
</comment>
<keyword evidence="5 7" id="KW-0808">Transferase</keyword>
<dbReference type="InterPro" id="IPR004839">
    <property type="entry name" value="Aminotransferase_I/II_large"/>
</dbReference>
<evidence type="ECO:0000313" key="11">
    <source>
        <dbReference type="Proteomes" id="UP001174694"/>
    </source>
</evidence>
<name>A0AA38VS01_9PEZI</name>
<evidence type="ECO:0000256" key="2">
    <source>
        <dbReference type="ARBA" id="ARBA00007441"/>
    </source>
</evidence>
<dbReference type="GO" id="GO:0005829">
    <property type="term" value="C:cytosol"/>
    <property type="evidence" value="ECO:0007669"/>
    <property type="project" value="TreeGrafter"/>
</dbReference>
<dbReference type="Pfam" id="PF00155">
    <property type="entry name" value="Aminotran_1_2"/>
    <property type="match status" value="1"/>
</dbReference>
<dbReference type="GO" id="GO:0004069">
    <property type="term" value="F:L-aspartate:2-oxoglutarate aminotransferase activity"/>
    <property type="evidence" value="ECO:0007669"/>
    <property type="project" value="UniProtKB-EC"/>
</dbReference>